<dbReference type="EMBL" id="AJWY01001944">
    <property type="protein sequence ID" value="EKC79013.1"/>
    <property type="molecule type" value="Genomic_DNA"/>
</dbReference>
<name>K1UA61_9ZZZZ</name>
<protein>
    <submittedName>
        <fullName evidence="2">Uncharacterized protein</fullName>
    </submittedName>
</protein>
<gene>
    <name evidence="2" type="ORF">LEA_02889</name>
    <name evidence="1" type="ORF">OBE_04648</name>
</gene>
<dbReference type="AlphaFoldDB" id="K1UA61"/>
<proteinExistence type="predicted"/>
<organism evidence="2">
    <name type="scientific">human gut metagenome</name>
    <dbReference type="NCBI Taxonomy" id="408170"/>
    <lineage>
        <taxon>unclassified sequences</taxon>
        <taxon>metagenomes</taxon>
        <taxon>organismal metagenomes</taxon>
    </lineage>
</organism>
<sequence length="167" mass="19538">MFREKEICDAIRTAYLHLFPDKKERKRALSRLNLELVAQGVRYRGEIVLAYQTSGSHERALDYYGPELFPQRGCCIYQKTVQSHSTQVDAACIRELWLLDDGRFVEVSGVTTKYRSAYERFSTCYRTVHHIVKGRDWKDYPPEEITDAFEDINDHPFDGMPGVFYEV</sequence>
<evidence type="ECO:0000313" key="1">
    <source>
        <dbReference type="EMBL" id="EKC68977.1"/>
    </source>
</evidence>
<evidence type="ECO:0000313" key="2">
    <source>
        <dbReference type="EMBL" id="EKC79013.1"/>
    </source>
</evidence>
<accession>K1UA61</accession>
<comment type="caution">
    <text evidence="2">The sequence shown here is derived from an EMBL/GenBank/DDBJ whole genome shotgun (WGS) entry which is preliminary data.</text>
</comment>
<dbReference type="EMBL" id="AJWZ01003165">
    <property type="protein sequence ID" value="EKC68977.1"/>
    <property type="molecule type" value="Genomic_DNA"/>
</dbReference>
<reference evidence="2" key="1">
    <citation type="journal article" date="2013" name="Environ. Microbiol.">
        <title>Microbiota from the distal guts of lean and obese adolescents exhibit partial functional redundancy besides clear differences in community structure.</title>
        <authorList>
            <person name="Ferrer M."/>
            <person name="Ruiz A."/>
            <person name="Lanza F."/>
            <person name="Haange S.B."/>
            <person name="Oberbach A."/>
            <person name="Till H."/>
            <person name="Bargiela R."/>
            <person name="Campoy C."/>
            <person name="Segura M.T."/>
            <person name="Richter M."/>
            <person name="von Bergen M."/>
            <person name="Seifert J."/>
            <person name="Suarez A."/>
        </authorList>
    </citation>
    <scope>NUCLEOTIDE SEQUENCE</scope>
</reference>